<evidence type="ECO:0000313" key="2">
    <source>
        <dbReference type="EMBL" id="KAK8030156.1"/>
    </source>
</evidence>
<keyword evidence="1" id="KW-0472">Membrane</keyword>
<keyword evidence="1" id="KW-0812">Transmembrane</keyword>
<dbReference type="EMBL" id="JAQQWK010000010">
    <property type="protein sequence ID" value="KAK8030156.1"/>
    <property type="molecule type" value="Genomic_DNA"/>
</dbReference>
<keyword evidence="3" id="KW-1185">Reference proteome</keyword>
<feature type="transmembrane region" description="Helical" evidence="1">
    <location>
        <begin position="57"/>
        <end position="76"/>
    </location>
</feature>
<gene>
    <name evidence="2" type="ORF">PG993_011447</name>
</gene>
<sequence>MWPTTSRVLGCHFSGSRDEDDLDARVQLQYLSHEPRARHIGVAHEAADALEHQFEGALGIAGAAGWLGFALLSAIVRGKPAPMTWRLLETPGFGGIPPILPL</sequence>
<evidence type="ECO:0000313" key="3">
    <source>
        <dbReference type="Proteomes" id="UP001444661"/>
    </source>
</evidence>
<dbReference type="Proteomes" id="UP001444661">
    <property type="component" value="Unassembled WGS sequence"/>
</dbReference>
<keyword evidence="1" id="KW-1133">Transmembrane helix</keyword>
<evidence type="ECO:0000256" key="1">
    <source>
        <dbReference type="SAM" id="Phobius"/>
    </source>
</evidence>
<protein>
    <submittedName>
        <fullName evidence="2">Uncharacterized protein</fullName>
    </submittedName>
</protein>
<proteinExistence type="predicted"/>
<comment type="caution">
    <text evidence="2">The sequence shown here is derived from an EMBL/GenBank/DDBJ whole genome shotgun (WGS) entry which is preliminary data.</text>
</comment>
<accession>A0ABR1SE84</accession>
<name>A0ABR1SE84_9PEZI</name>
<reference evidence="2 3" key="1">
    <citation type="submission" date="2023-01" db="EMBL/GenBank/DDBJ databases">
        <title>Analysis of 21 Apiospora genomes using comparative genomics revels a genus with tremendous synthesis potential of carbohydrate active enzymes and secondary metabolites.</title>
        <authorList>
            <person name="Sorensen T."/>
        </authorList>
    </citation>
    <scope>NUCLEOTIDE SEQUENCE [LARGE SCALE GENOMIC DNA]</scope>
    <source>
        <strain evidence="2 3">CBS 33761</strain>
    </source>
</reference>
<organism evidence="2 3">
    <name type="scientific">Apiospora rasikravindrae</name>
    <dbReference type="NCBI Taxonomy" id="990691"/>
    <lineage>
        <taxon>Eukaryota</taxon>
        <taxon>Fungi</taxon>
        <taxon>Dikarya</taxon>
        <taxon>Ascomycota</taxon>
        <taxon>Pezizomycotina</taxon>
        <taxon>Sordariomycetes</taxon>
        <taxon>Xylariomycetidae</taxon>
        <taxon>Amphisphaeriales</taxon>
        <taxon>Apiosporaceae</taxon>
        <taxon>Apiospora</taxon>
    </lineage>
</organism>